<sequence length="223" mass="25134">MRRPRVARNQGKGLFVLLHAPVAAFMEICLGYLRHLYSRGSKNTMHRSAAAPEDEQDETPTTPVTPNVKAVQCHGYYLLQLLVPTSWVQRHTLEEEVVPVRDLGGFSSEAKCECAEAKCTEEDFESCRETAATTAHECMEAHWEDITADLAPEVCNRWHYDNRWVDNYAITNLDKLLRDAVCAMIDTEVATLNRAMVYAVTYGDPGCEKRNLLGDLKLPVECT</sequence>
<protein>
    <submittedName>
        <fullName evidence="3">Uncharacterized protein</fullName>
    </submittedName>
</protein>
<evidence type="ECO:0000256" key="1">
    <source>
        <dbReference type="SAM" id="MobiDB-lite"/>
    </source>
</evidence>
<dbReference type="EMBL" id="CDMY01000707">
    <property type="protein sequence ID" value="CEM30762.1"/>
    <property type="molecule type" value="Genomic_DNA"/>
</dbReference>
<keyword evidence="4" id="KW-1185">Reference proteome</keyword>
<keyword evidence="2" id="KW-0812">Transmembrane</keyword>
<evidence type="ECO:0000313" key="4">
    <source>
        <dbReference type="Proteomes" id="UP000041254"/>
    </source>
</evidence>
<organism evidence="3 4">
    <name type="scientific">Vitrella brassicaformis (strain CCMP3155)</name>
    <dbReference type="NCBI Taxonomy" id="1169540"/>
    <lineage>
        <taxon>Eukaryota</taxon>
        <taxon>Sar</taxon>
        <taxon>Alveolata</taxon>
        <taxon>Colpodellida</taxon>
        <taxon>Vitrellaceae</taxon>
        <taxon>Vitrella</taxon>
    </lineage>
</organism>
<keyword evidence="2" id="KW-0472">Membrane</keyword>
<feature type="region of interest" description="Disordered" evidence="1">
    <location>
        <begin position="46"/>
        <end position="65"/>
    </location>
</feature>
<name>A0A0G4GL46_VITBC</name>
<dbReference type="Proteomes" id="UP000041254">
    <property type="component" value="Unassembled WGS sequence"/>
</dbReference>
<dbReference type="AlphaFoldDB" id="A0A0G4GL46"/>
<keyword evidence="2" id="KW-1133">Transmembrane helix</keyword>
<reference evidence="3 4" key="1">
    <citation type="submission" date="2014-11" db="EMBL/GenBank/DDBJ databases">
        <authorList>
            <person name="Zhu J."/>
            <person name="Qi W."/>
            <person name="Song R."/>
        </authorList>
    </citation>
    <scope>NUCLEOTIDE SEQUENCE [LARGE SCALE GENOMIC DNA]</scope>
</reference>
<gene>
    <name evidence="3" type="ORF">Vbra_1417</name>
</gene>
<dbReference type="InParanoid" id="A0A0G4GL46"/>
<feature type="transmembrane region" description="Helical" evidence="2">
    <location>
        <begin position="12"/>
        <end position="33"/>
    </location>
</feature>
<accession>A0A0G4GL46</accession>
<dbReference type="VEuPathDB" id="CryptoDB:Vbra_1417"/>
<proteinExistence type="predicted"/>
<evidence type="ECO:0000313" key="3">
    <source>
        <dbReference type="EMBL" id="CEM30762.1"/>
    </source>
</evidence>
<evidence type="ECO:0000256" key="2">
    <source>
        <dbReference type="SAM" id="Phobius"/>
    </source>
</evidence>